<evidence type="ECO:0000256" key="1">
    <source>
        <dbReference type="ARBA" id="ARBA00022729"/>
    </source>
</evidence>
<organism evidence="3">
    <name type="scientific">candidate division WOR-3 bacterium</name>
    <dbReference type="NCBI Taxonomy" id="2052148"/>
    <lineage>
        <taxon>Bacteria</taxon>
        <taxon>Bacteria division WOR-3</taxon>
    </lineage>
</organism>
<dbReference type="GO" id="GO:0044718">
    <property type="term" value="P:siderophore transmembrane transport"/>
    <property type="evidence" value="ECO:0007669"/>
    <property type="project" value="TreeGrafter"/>
</dbReference>
<comment type="caution">
    <text evidence="3">The sequence shown here is derived from an EMBL/GenBank/DDBJ whole genome shotgun (WGS) entry which is preliminary data.</text>
</comment>
<dbReference type="GO" id="GO:0009279">
    <property type="term" value="C:cell outer membrane"/>
    <property type="evidence" value="ECO:0007669"/>
    <property type="project" value="TreeGrafter"/>
</dbReference>
<dbReference type="AlphaFoldDB" id="A0A7V4CH53"/>
<accession>A0A7V4CH53</accession>
<dbReference type="Pfam" id="PF13715">
    <property type="entry name" value="CarbopepD_reg_2"/>
    <property type="match status" value="1"/>
</dbReference>
<dbReference type="Pfam" id="PF07715">
    <property type="entry name" value="Plug"/>
    <property type="match status" value="1"/>
</dbReference>
<dbReference type="InterPro" id="IPR037066">
    <property type="entry name" value="Plug_dom_sf"/>
</dbReference>
<dbReference type="GO" id="GO:0015344">
    <property type="term" value="F:siderophore uptake transmembrane transporter activity"/>
    <property type="evidence" value="ECO:0007669"/>
    <property type="project" value="TreeGrafter"/>
</dbReference>
<dbReference type="SUPFAM" id="SSF56935">
    <property type="entry name" value="Porins"/>
    <property type="match status" value="1"/>
</dbReference>
<dbReference type="Gene3D" id="2.170.130.10">
    <property type="entry name" value="TonB-dependent receptor, plug domain"/>
    <property type="match status" value="1"/>
</dbReference>
<dbReference type="InterPro" id="IPR012910">
    <property type="entry name" value="Plug_dom"/>
</dbReference>
<protein>
    <recommendedName>
        <fullName evidence="2">TonB-dependent receptor plug domain-containing protein</fullName>
    </recommendedName>
</protein>
<reference evidence="3" key="1">
    <citation type="journal article" date="2020" name="mSystems">
        <title>Genome- and Community-Level Interaction Insights into Carbon Utilization and Element Cycling Functions of Hydrothermarchaeota in Hydrothermal Sediment.</title>
        <authorList>
            <person name="Zhou Z."/>
            <person name="Liu Y."/>
            <person name="Xu W."/>
            <person name="Pan J."/>
            <person name="Luo Z.H."/>
            <person name="Li M."/>
        </authorList>
    </citation>
    <scope>NUCLEOTIDE SEQUENCE [LARGE SCALE GENOMIC DNA]</scope>
    <source>
        <strain evidence="3">SpSt-655</strain>
    </source>
</reference>
<dbReference type="PANTHER" id="PTHR30069">
    <property type="entry name" value="TONB-DEPENDENT OUTER MEMBRANE RECEPTOR"/>
    <property type="match status" value="1"/>
</dbReference>
<evidence type="ECO:0000259" key="2">
    <source>
        <dbReference type="Pfam" id="PF07715"/>
    </source>
</evidence>
<sequence length="727" mass="87118">MVAISFFSFLLNAIISGYVYDYETKEPLIGCNIYLENTIYGTTTNKEGYYILQIPEGKYKIAFSYIGYLEEKREISLNKGEVLKLNIYLKRSPLTLKEVIVESRKARMKDEVGISKVEIMDKDIKLFPRLFSSDFFRSLQVFPGVLMATDFSSALYVRGGGADQNLILVDGINFYNPYHLGGFLGTIPNEIIKQADFYTGGFSTEYSQRLSSVLDITLKEGNKYKRNLNLEINNLLTKIIFEGPIIKEKSSYILAFRRTYFDQFLKLLKINFPYYFLEGFLKTNYEISQKGKLFFTNFLTYDNFNYSDLSLYFKWGNYLSSLSYLYSFSPKLFVKSFLTFSYYHYYINFYNNFVYVNNWVREFSLKSDFNYYLAHNHTLKFGIEGKLSDFYYDTKMMGGIKYDILGKPRNLSFYLSERSVLYNNKLILESGLRQDNQFTSYYGNRWYKVIDFRFSLKYFLLELTSLKLSFGSYSQLITALLPEFQPIPFLYIWIPTFGPYSPQKAYHNIFGFETYLLENIYFSIEPYYKYYPLIYEYNENSDPFNIEPTLLKKGKAKAYGLDISIKREAGNFLIYLTYSYAWVKNYFDNLSYHPFYDRRHNLNLIIILPFFLNSNLSFRFAFYTGTPYTEVLSRYRYYFYRYLIDDWRYFWFEDYGKKNASRYPNYHRLDLSWEKEIKRLKIRIDIFNLYNHKNFLFYYYDYHYEPPVRKVFYQLPIIPSLSIEYAF</sequence>
<dbReference type="SUPFAM" id="SSF49464">
    <property type="entry name" value="Carboxypeptidase regulatory domain-like"/>
    <property type="match status" value="1"/>
</dbReference>
<dbReference type="InterPro" id="IPR008969">
    <property type="entry name" value="CarboxyPept-like_regulatory"/>
</dbReference>
<gene>
    <name evidence="3" type="ORF">ENU28_00575</name>
</gene>
<feature type="domain" description="TonB-dependent receptor plug" evidence="2">
    <location>
        <begin position="138"/>
        <end position="208"/>
    </location>
</feature>
<evidence type="ECO:0000313" key="3">
    <source>
        <dbReference type="EMBL" id="HGQ54941.1"/>
    </source>
</evidence>
<dbReference type="Gene3D" id="2.60.40.1120">
    <property type="entry name" value="Carboxypeptidase-like, regulatory domain"/>
    <property type="match status" value="1"/>
</dbReference>
<dbReference type="PANTHER" id="PTHR30069:SF29">
    <property type="entry name" value="HEMOGLOBIN AND HEMOGLOBIN-HAPTOGLOBIN-BINDING PROTEIN 1-RELATED"/>
    <property type="match status" value="1"/>
</dbReference>
<proteinExistence type="predicted"/>
<dbReference type="InterPro" id="IPR039426">
    <property type="entry name" value="TonB-dep_rcpt-like"/>
</dbReference>
<keyword evidence="1" id="KW-0732">Signal</keyword>
<name>A0A7V4CH53_UNCW3</name>
<dbReference type="EMBL" id="DTBX01000019">
    <property type="protein sequence ID" value="HGQ54941.1"/>
    <property type="molecule type" value="Genomic_DNA"/>
</dbReference>